<dbReference type="PANTHER" id="PTHR37558">
    <property type="entry name" value="HTH CENPB-TYPE DOMAIN-CONTAINING PROTEIN"/>
    <property type="match status" value="1"/>
</dbReference>
<evidence type="ECO:0000256" key="1">
    <source>
        <dbReference type="SAM" id="MobiDB-lite"/>
    </source>
</evidence>
<gene>
    <name evidence="2" type="primary">RvY_10178</name>
    <name evidence="2" type="synonym">RvY_10178.1</name>
    <name evidence="2" type="ORF">RvY_10178-1</name>
</gene>
<dbReference type="OrthoDB" id="77723at2759"/>
<evidence type="ECO:0000313" key="2">
    <source>
        <dbReference type="EMBL" id="GAU99135.1"/>
    </source>
</evidence>
<feature type="compositionally biased region" description="Basic and acidic residues" evidence="1">
    <location>
        <begin position="1298"/>
        <end position="1308"/>
    </location>
</feature>
<feature type="region of interest" description="Disordered" evidence="1">
    <location>
        <begin position="635"/>
        <end position="676"/>
    </location>
</feature>
<reference evidence="2 3" key="1">
    <citation type="journal article" date="2016" name="Nat. Commun.">
        <title>Extremotolerant tardigrade genome and improved radiotolerance of human cultured cells by tardigrade-unique protein.</title>
        <authorList>
            <person name="Hashimoto T."/>
            <person name="Horikawa D.D."/>
            <person name="Saito Y."/>
            <person name="Kuwahara H."/>
            <person name="Kozuka-Hata H."/>
            <person name="Shin-I T."/>
            <person name="Minakuchi Y."/>
            <person name="Ohishi K."/>
            <person name="Motoyama A."/>
            <person name="Aizu T."/>
            <person name="Enomoto A."/>
            <person name="Kondo K."/>
            <person name="Tanaka S."/>
            <person name="Hara Y."/>
            <person name="Koshikawa S."/>
            <person name="Sagara H."/>
            <person name="Miura T."/>
            <person name="Yokobori S."/>
            <person name="Miyagawa K."/>
            <person name="Suzuki Y."/>
            <person name="Kubo T."/>
            <person name="Oyama M."/>
            <person name="Kohara Y."/>
            <person name="Fujiyama A."/>
            <person name="Arakawa K."/>
            <person name="Katayama T."/>
            <person name="Toyoda A."/>
            <person name="Kunieda T."/>
        </authorList>
    </citation>
    <scope>NUCLEOTIDE SEQUENCE [LARGE SCALE GENOMIC DNA]</scope>
    <source>
        <strain evidence="2 3">YOKOZUNA-1</strain>
    </source>
</reference>
<feature type="region of interest" description="Disordered" evidence="1">
    <location>
        <begin position="1297"/>
        <end position="1327"/>
    </location>
</feature>
<dbReference type="PANTHER" id="PTHR37558:SF1">
    <property type="entry name" value="HTH CENPB-TYPE DOMAIN-CONTAINING PROTEIN"/>
    <property type="match status" value="1"/>
</dbReference>
<dbReference type="Proteomes" id="UP000186922">
    <property type="component" value="Unassembled WGS sequence"/>
</dbReference>
<evidence type="ECO:0000313" key="3">
    <source>
        <dbReference type="Proteomes" id="UP000186922"/>
    </source>
</evidence>
<accession>A0A1D1VEC2</accession>
<feature type="region of interest" description="Disordered" evidence="1">
    <location>
        <begin position="688"/>
        <end position="714"/>
    </location>
</feature>
<feature type="compositionally biased region" description="Basic and acidic residues" evidence="1">
    <location>
        <begin position="1318"/>
        <end position="1327"/>
    </location>
</feature>
<dbReference type="EMBL" id="BDGG01000005">
    <property type="protein sequence ID" value="GAU99135.1"/>
    <property type="molecule type" value="Genomic_DNA"/>
</dbReference>
<feature type="compositionally biased region" description="Polar residues" evidence="1">
    <location>
        <begin position="692"/>
        <end position="710"/>
    </location>
</feature>
<name>A0A1D1VEC2_RAMVA</name>
<proteinExistence type="predicted"/>
<sequence>MAAAPTIKGYRRRFNLEKDILLAEEVKARNPYGGCRENDAWNDIAEVLNAIELFERPLDARAVQLRFITLLEEYNRRDATNARSLDDQYKYDQLDQLMTEIVDMNPSSASLAAHLEYSAREKSTRRKFGLEKDVLLAEAVLSHNPYESDVPHVEWKEIVEALNDIPLFETPLDVRAVRNHFDVLVKEFSSREANGGRSVKDDKYRKLDRLLAEILGVDSSTSRRNSAAPEENRALKVDKAGREEKKSRKFNLEKDILLAEAVKSRPDFETEGLEFEAWKEIVAKLNAIPLFEMPLDVRAVRDRFDVLVNQFKARNASASDDDTYRDGKLDEHLAQILGMAPIFLKRESTEASQDGNVRTDYTGREIKRRRKFSLEKDVLLAKAVKLQYELGRQAGDAWRDIVDRINDDAIFEIPLDVRYAKARLAALLEEYRARKATSQSHRHKRYAELDELMADICDLDAGAVPCSNTKASQESRRDSELDYEKFHRQAGLFADFVMLVVPKVGQESARWKYDVRKEDRILTVYRLGYKEQTAVVNECLCLQFRTDASDPSAYSMIPTFSVRGQKADTSLVTELLGKTTLTSPLDLQILLDHLVEDQENRYEEARQSKARKQPALQKSSFPSLFKRLRKRQAEEAFTDKKSKKKRLEDDSEEASKEPVEYSVVADEEPRKRRRRRKAVRTLLRKEIKETRLSGQQSDSSQLAPTASDGQLSVPGDSPLCGGTIFSSQYWMSSAPDRVRLKCAKTVFVDKGFFDGLPNFSETTAEELFDESVKYGRALGEHLLGGSETIVRSFGYSASGTCPITKEELTDHVCGVVDAVIEHMQYSFSLDKAGDVREATLAALRPKMNASYKDERSVVVGGRKPSDFFLRDHLKQNSYPDPQKTQVAFGFDFFVSKERLTEIEKGFRDGTVQTANPYGRYGMEVIAEVVGGMDVYREGLKHVTRGGMALLGDDIVEAVYLRTKKTFRLDEMSLSDFRTHITDCHLCRAPKFHLAECTTVMASVLFPPESTSSFFTLVPGAEDPPAKPGYNYWTTPAPHRTCLSLNSEFYMDKIKLAEYQRYMGPESSRKNKDWTVYLKILVHHAVGGEEAFLKMSLERRKAGRSPAVLDASLNEAIIEHVVELFKAPEVVSISKVRAFAREFYKNELAPYDKGITRWHLPELDQRPKAETVALLEAQEYWRTPAPDRTQLRPGHHVYIKTKALENIASYFGPQGKDNDIKKYAYALLVHMLGGRETTWKLWKDRKFSRGLQGMFVLDDLIAVCLHSDKVYHLTVTISPLALLRYACAEIHQYECQQETNRRKAAEGSRSKPPRSLLHKALEETMDRQ</sequence>
<comment type="caution">
    <text evidence="2">The sequence shown here is derived from an EMBL/GenBank/DDBJ whole genome shotgun (WGS) entry which is preliminary data.</text>
</comment>
<protein>
    <submittedName>
        <fullName evidence="2">Uncharacterized protein</fullName>
    </submittedName>
</protein>
<keyword evidence="3" id="KW-1185">Reference proteome</keyword>
<organism evidence="2 3">
    <name type="scientific">Ramazzottius varieornatus</name>
    <name type="common">Water bear</name>
    <name type="synonym">Tardigrade</name>
    <dbReference type="NCBI Taxonomy" id="947166"/>
    <lineage>
        <taxon>Eukaryota</taxon>
        <taxon>Metazoa</taxon>
        <taxon>Ecdysozoa</taxon>
        <taxon>Tardigrada</taxon>
        <taxon>Eutardigrada</taxon>
        <taxon>Parachela</taxon>
        <taxon>Hypsibioidea</taxon>
        <taxon>Ramazzottiidae</taxon>
        <taxon>Ramazzottius</taxon>
    </lineage>
</organism>